<dbReference type="VEuPathDB" id="FungiDB:PC110_g2277"/>
<evidence type="ECO:0000256" key="1">
    <source>
        <dbReference type="SAM" id="Coils"/>
    </source>
</evidence>
<dbReference type="Gene3D" id="3.30.160.570">
    <property type="entry name" value="Ncd80 complex, Spc24 subunit"/>
    <property type="match status" value="1"/>
</dbReference>
<dbReference type="EMBL" id="RCMK01000253">
    <property type="protein sequence ID" value="KAG2940844.1"/>
    <property type="molecule type" value="Genomic_DNA"/>
</dbReference>
<evidence type="ECO:0008006" key="10">
    <source>
        <dbReference type="Google" id="ProtNLM"/>
    </source>
</evidence>
<dbReference type="Proteomes" id="UP000251314">
    <property type="component" value="Unassembled WGS sequence"/>
</dbReference>
<reference evidence="7" key="3">
    <citation type="submission" date="2021-01" db="EMBL/GenBank/DDBJ databases">
        <title>Phytophthora aleatoria, a newly-described species from Pinus radiata is distinct from Phytophthora cactorum isolates based on comparative genomics.</title>
        <authorList>
            <person name="Mcdougal R."/>
            <person name="Panda P."/>
            <person name="Williams N."/>
            <person name="Studholme D.J."/>
        </authorList>
    </citation>
    <scope>NUCLEOTIDE SEQUENCE</scope>
    <source>
        <strain evidence="7">NZFS 3830</strain>
    </source>
</reference>
<evidence type="ECO:0000313" key="3">
    <source>
        <dbReference type="EMBL" id="KAG2923324.1"/>
    </source>
</evidence>
<evidence type="ECO:0000313" key="4">
    <source>
        <dbReference type="EMBL" id="KAG2940844.1"/>
    </source>
</evidence>
<dbReference type="EMBL" id="JAENGZ010000503">
    <property type="protein sequence ID" value="KAG6958168.1"/>
    <property type="molecule type" value="Genomic_DNA"/>
</dbReference>
<organism evidence="8 9">
    <name type="scientific">Phytophthora cactorum</name>
    <dbReference type="NCBI Taxonomy" id="29920"/>
    <lineage>
        <taxon>Eukaryota</taxon>
        <taxon>Sar</taxon>
        <taxon>Stramenopiles</taxon>
        <taxon>Oomycota</taxon>
        <taxon>Peronosporomycetes</taxon>
        <taxon>Peronosporales</taxon>
        <taxon>Peronosporaceae</taxon>
        <taxon>Phytophthora</taxon>
    </lineage>
</organism>
<dbReference type="EMBL" id="MJFZ01000029">
    <property type="protein sequence ID" value="RAW41509.1"/>
    <property type="molecule type" value="Genomic_DNA"/>
</dbReference>
<dbReference type="EMBL" id="RCMG01000256">
    <property type="protein sequence ID" value="KAG2858330.1"/>
    <property type="molecule type" value="Genomic_DNA"/>
</dbReference>
<dbReference type="Proteomes" id="UP000697107">
    <property type="component" value="Unassembled WGS sequence"/>
</dbReference>
<dbReference type="EMBL" id="RCMV01000559">
    <property type="protein sequence ID" value="KAG3215405.1"/>
    <property type="molecule type" value="Genomic_DNA"/>
</dbReference>
<evidence type="ECO:0000313" key="2">
    <source>
        <dbReference type="EMBL" id="KAG2858330.1"/>
    </source>
</evidence>
<dbReference type="Proteomes" id="UP000688947">
    <property type="component" value="Unassembled WGS sequence"/>
</dbReference>
<name>A0A329SY34_9STRA</name>
<keyword evidence="9" id="KW-1185">Reference proteome</keyword>
<dbReference type="EMBL" id="RCMI01000240">
    <property type="protein sequence ID" value="KAG2923324.1"/>
    <property type="molecule type" value="Genomic_DNA"/>
</dbReference>
<evidence type="ECO:0000313" key="5">
    <source>
        <dbReference type="EMBL" id="KAG2983996.1"/>
    </source>
</evidence>
<reference evidence="8 9" key="1">
    <citation type="submission" date="2018-01" db="EMBL/GenBank/DDBJ databases">
        <title>Draft genome of the strawberry crown rot pathogen Phytophthora cactorum.</title>
        <authorList>
            <person name="Armitage A.D."/>
            <person name="Lysoe E."/>
            <person name="Nellist C.F."/>
            <person name="Harrison R.J."/>
            <person name="Brurberg M.B."/>
        </authorList>
    </citation>
    <scope>NUCLEOTIDE SEQUENCE [LARGE SCALE GENOMIC DNA]</scope>
    <source>
        <strain evidence="8 9">10300</strain>
    </source>
</reference>
<gene>
    <name evidence="7" type="ORF">JG687_00009553</name>
    <name evidence="8" type="ORF">PC110_g2277</name>
    <name evidence="2" type="ORF">PC113_g9887</name>
    <name evidence="3" type="ORF">PC115_g8973</name>
    <name evidence="4" type="ORF">PC117_g10406</name>
    <name evidence="5" type="ORF">PC118_g9097</name>
    <name evidence="6" type="ORF">PC129_g13708</name>
</gene>
<evidence type="ECO:0000313" key="7">
    <source>
        <dbReference type="EMBL" id="KAG6958168.1"/>
    </source>
</evidence>
<evidence type="ECO:0000313" key="9">
    <source>
        <dbReference type="Proteomes" id="UP000251314"/>
    </source>
</evidence>
<evidence type="ECO:0000313" key="6">
    <source>
        <dbReference type="EMBL" id="KAG3215405.1"/>
    </source>
</evidence>
<dbReference type="EMBL" id="RCML01000244">
    <property type="protein sequence ID" value="KAG2983996.1"/>
    <property type="molecule type" value="Genomic_DNA"/>
</dbReference>
<comment type="caution">
    <text evidence="8">The sequence shown here is derived from an EMBL/GenBank/DDBJ whole genome shotgun (WGS) entry which is preliminary data.</text>
</comment>
<sequence length="226" mass="25724">MAGRSAGGKSWAEVQEICGKMEGMFHDDALKDAARLRALVQKRKDIASTLQSRQSAAQRQLAHLRANLSEWEEKEQMAKQRNEQLHKKLHELEAIKRDMAVQLDRFLVGQFSLTCFVLRRVGDHTTSKESLDVLLDKYEEARQELLQYNAEHQNDIPAAKSQMSLYASVTGIRWDFSGSQIAGDIHVPAKQRIARFEMDPATEYFTAANALWDKIDEAFDDVDSDL</sequence>
<protein>
    <recommendedName>
        <fullName evidence="10">Kinetochore protein Spc24</fullName>
    </recommendedName>
</protein>
<accession>A0A329SY34</accession>
<dbReference type="OrthoDB" id="49185at2759"/>
<keyword evidence="1" id="KW-0175">Coiled coil</keyword>
<dbReference type="Proteomes" id="UP000760860">
    <property type="component" value="Unassembled WGS sequence"/>
</dbReference>
<dbReference type="Proteomes" id="UP000736787">
    <property type="component" value="Unassembled WGS sequence"/>
</dbReference>
<dbReference type="AlphaFoldDB" id="A0A329SY34"/>
<dbReference type="Proteomes" id="UP000735874">
    <property type="component" value="Unassembled WGS sequence"/>
</dbReference>
<evidence type="ECO:0000313" key="8">
    <source>
        <dbReference type="EMBL" id="RAW41509.1"/>
    </source>
</evidence>
<feature type="coiled-coil region" evidence="1">
    <location>
        <begin position="47"/>
        <end position="102"/>
    </location>
</feature>
<dbReference type="Proteomes" id="UP000774804">
    <property type="component" value="Unassembled WGS sequence"/>
</dbReference>
<proteinExistence type="predicted"/>
<reference evidence="6" key="2">
    <citation type="submission" date="2018-05" db="EMBL/GenBank/DDBJ databases">
        <title>Effector identification in a new, highly contiguous assembly of the strawberry crown rot pathogen Phytophthora cactorum.</title>
        <authorList>
            <person name="Armitage A.D."/>
            <person name="Nellist C.F."/>
            <person name="Bates H."/>
            <person name="Vickerstaff R.J."/>
            <person name="Harrison R.J."/>
        </authorList>
    </citation>
    <scope>NUCLEOTIDE SEQUENCE</scope>
    <source>
        <strain evidence="2">15-7</strain>
        <strain evidence="3">4032</strain>
        <strain evidence="4">4040</strain>
        <strain evidence="5">P415</strain>
        <strain evidence="6">P421</strain>
    </source>
</reference>